<gene>
    <name evidence="1" type="ORF">LTR37_017978</name>
</gene>
<protein>
    <submittedName>
        <fullName evidence="1">Uncharacterized protein</fullName>
    </submittedName>
</protein>
<keyword evidence="2" id="KW-1185">Reference proteome</keyword>
<dbReference type="EMBL" id="JAUTXU010000242">
    <property type="protein sequence ID" value="KAK3696407.1"/>
    <property type="molecule type" value="Genomic_DNA"/>
</dbReference>
<accession>A0ACC3MK06</accession>
<organism evidence="1 2">
    <name type="scientific">Vermiconidia calcicola</name>
    <dbReference type="NCBI Taxonomy" id="1690605"/>
    <lineage>
        <taxon>Eukaryota</taxon>
        <taxon>Fungi</taxon>
        <taxon>Dikarya</taxon>
        <taxon>Ascomycota</taxon>
        <taxon>Pezizomycotina</taxon>
        <taxon>Dothideomycetes</taxon>
        <taxon>Dothideomycetidae</taxon>
        <taxon>Mycosphaerellales</taxon>
        <taxon>Extremaceae</taxon>
        <taxon>Vermiconidia</taxon>
    </lineage>
</organism>
<reference evidence="1" key="1">
    <citation type="submission" date="2023-07" db="EMBL/GenBank/DDBJ databases">
        <title>Black Yeasts Isolated from many extreme environments.</title>
        <authorList>
            <person name="Coleine C."/>
            <person name="Stajich J.E."/>
            <person name="Selbmann L."/>
        </authorList>
    </citation>
    <scope>NUCLEOTIDE SEQUENCE</scope>
    <source>
        <strain evidence="1">CCFEE 5714</strain>
    </source>
</reference>
<sequence>MVYMKDYDGTLPEWEIVDVEKHTFKARAPYENQKTGFKLKQNDTGVITRVRSSRKDVEAIFHSREGSPTFSVPLKYITVGPVHGHWTITHDRPQVTRIQADLPSENVFLPHDFRLHVEGLLTGVSENQSKISNMSLVQSHLIADAPAIKNSANMCRANLAAGAPNLLGVINQNRKPDIHEVLKITVAVVKGNQKAGIYIRVYSKFPRDTGYYGKIYIYIGQTNNMWGRHNNHEFDMHNPDNSAYNSVHYKVARAAGQCDVRVLCVHDENEGGSDEEGSARRDLMELVMICMFGSYSSIILRWNEELAETKSVEEAVLKGYGPRELAYLYDQIAKAAFSKSGWVPFTIRNGFGATSGCNRNSPFGGEHSQWERLLWSRQELEDRWCFHSHQRTMPGPKKEGNLITVRGKLVSNNDRVGYTLGPELLDENHNFERGDKYYISAEVMKPGKGLHPVPHHRIPDLGPWNNWSNALKVAWKLIWQHKGQWFSSYIQVRTRIQTFTDQSQPGSMAGYINGVGIYAYFMRASWPNPPSFYRNFGFANIVDIRFDGFAQEVRASMVTKPSIDLYTPTFNETRVASAMEDLGLQNVNGNFGEFDWDWIQTEPTLHEPNGKLKNGWHKIKGRTQCDLDLLYKRTTSSIACSRVAGSRRCTTCQMRGYPCSWSSTRFLLGPNFFTEKEGSGEKFEELKKALFEQPYRTAFCAPTKIPDPGLAVITSADK</sequence>
<name>A0ACC3MK06_9PEZI</name>
<proteinExistence type="predicted"/>
<comment type="caution">
    <text evidence="1">The sequence shown here is derived from an EMBL/GenBank/DDBJ whole genome shotgun (WGS) entry which is preliminary data.</text>
</comment>
<evidence type="ECO:0000313" key="1">
    <source>
        <dbReference type="EMBL" id="KAK3696407.1"/>
    </source>
</evidence>
<dbReference type="Proteomes" id="UP001281147">
    <property type="component" value="Unassembled WGS sequence"/>
</dbReference>
<evidence type="ECO:0000313" key="2">
    <source>
        <dbReference type="Proteomes" id="UP001281147"/>
    </source>
</evidence>